<evidence type="ECO:0000256" key="3">
    <source>
        <dbReference type="ARBA" id="ARBA00022553"/>
    </source>
</evidence>
<dbReference type="GO" id="GO:0004674">
    <property type="term" value="F:protein serine/threonine kinase activity"/>
    <property type="evidence" value="ECO:0000318"/>
    <property type="project" value="GO_Central"/>
</dbReference>
<sequence length="676" mass="74706">MCISKSSSTHLLLLSLFNLLTSASQAAPTYSAHACSDEGSHYRPNTTFETNLNILLSSLVSNATLHHGFYRTNVSLGTSDEVKGLFLCRGDVTPSLCLDCVTAAAKNITNFCTNQTQSIIWYDECMLRYSNSSTLDNIVPSVGMKNEQSVSDSDYARFNDVLASTLNDLKQEALNSSSSGKKFATKEANFTSSMKLYTLAQCTPDLSTSDCNTCFSSSIGGFPNCCDGKRGARVLLPGCSVRYELYPFYNVSSVSHLPSPSSGKSSISIIVAIVVPIVFVILLFIVGVYFLCKRASKKYNTFVQDSSNLSFSVLAIVPVADDLTDVGDVESLQFDLATVEAATDRFSDENKIGQGGFGVVYKGVFPNGQEIAVKRLSVTSLQGAVEFRNEAALVAKLQHRNLVRLLGFCLEGQEKILIYEYIPNKSLDRFLFDPVKQRELDWSRRYKIIVGIARGIQYLHEDSQLRIIHRDLKASNVLLDENMNPKISDFGMAKIFQADQTQVNTGRIVGTYGYMSPEYAMRGQFSVKSDVFSFGVLVLEIVSGKKNTEFYQSNHADDLLSHAWKNWTEKTPLELLDPTLRGSYSRNEVNRCIHIGLLCVQENPSDRPSMATIALMLNSYSVTMSMPRQPASLLRGRGPNRLNRGMDSDSSTSNQSTTCSIAWSVNEVSITDLYPR</sequence>
<dbReference type="SMR" id="A0A0R0ECE5"/>
<dbReference type="InterPro" id="IPR001245">
    <property type="entry name" value="Ser-Thr/Tyr_kinase_cat_dom"/>
</dbReference>
<dbReference type="GO" id="GO:0007165">
    <property type="term" value="P:signal transduction"/>
    <property type="evidence" value="ECO:0000318"/>
    <property type="project" value="GO_Central"/>
</dbReference>
<evidence type="ECO:0000256" key="20">
    <source>
        <dbReference type="SAM" id="SignalP"/>
    </source>
</evidence>
<keyword evidence="25" id="KW-1185">Reference proteome</keyword>
<dbReference type="InterPro" id="IPR038408">
    <property type="entry name" value="GNK2_sf"/>
</dbReference>
<gene>
    <name evidence="24" type="primary">CRK84</name>
    <name evidence="23" type="ORF">GLYMA_20G139700</name>
</gene>
<feature type="domain" description="Gnk2-homologous" evidence="22">
    <location>
        <begin position="138"/>
        <end position="248"/>
    </location>
</feature>
<accession>A0A0R0ECE5</accession>
<feature type="compositionally biased region" description="Low complexity" evidence="18">
    <location>
        <begin position="633"/>
        <end position="656"/>
    </location>
</feature>
<evidence type="ECO:0000256" key="13">
    <source>
        <dbReference type="ARBA" id="ARBA00023170"/>
    </source>
</evidence>
<dbReference type="Gene3D" id="3.30.430.20">
    <property type="entry name" value="Gnk2 domain, C-X8-C-X2-C motif"/>
    <property type="match status" value="2"/>
</dbReference>
<dbReference type="Pfam" id="PF01657">
    <property type="entry name" value="Stress-antifung"/>
    <property type="match status" value="2"/>
</dbReference>
<evidence type="ECO:0000256" key="11">
    <source>
        <dbReference type="ARBA" id="ARBA00022989"/>
    </source>
</evidence>
<keyword evidence="7" id="KW-0677">Repeat</keyword>
<dbReference type="GO" id="GO:0005524">
    <property type="term" value="F:ATP binding"/>
    <property type="evidence" value="ECO:0007669"/>
    <property type="project" value="UniProtKB-UniRule"/>
</dbReference>
<dbReference type="Pfam" id="PF07714">
    <property type="entry name" value="PK_Tyr_Ser-Thr"/>
    <property type="match status" value="1"/>
</dbReference>
<evidence type="ECO:0000256" key="5">
    <source>
        <dbReference type="ARBA" id="ARBA00022692"/>
    </source>
</evidence>
<reference evidence="24" key="2">
    <citation type="submission" date="2018-02" db="UniProtKB">
        <authorList>
            <consortium name="EnsemblPlants"/>
        </authorList>
    </citation>
    <scope>IDENTIFICATION</scope>
    <source>
        <strain evidence="24">Williams 82</strain>
    </source>
</reference>
<dbReference type="PROSITE" id="PS00107">
    <property type="entry name" value="PROTEIN_KINASE_ATP"/>
    <property type="match status" value="1"/>
</dbReference>
<dbReference type="OMA" id="ACAECIT"/>
<evidence type="ECO:0000256" key="6">
    <source>
        <dbReference type="ARBA" id="ARBA00022729"/>
    </source>
</evidence>
<dbReference type="GO" id="GO:0009626">
    <property type="term" value="P:plant-type hypersensitive response"/>
    <property type="evidence" value="ECO:0000318"/>
    <property type="project" value="GO_Central"/>
</dbReference>
<dbReference type="InterPro" id="IPR017441">
    <property type="entry name" value="Protein_kinase_ATP_BS"/>
</dbReference>
<dbReference type="PaxDb" id="3847-GLYMA20G27700.1"/>
<comment type="subcellular location">
    <subcellularLocation>
        <location evidence="1">Membrane</location>
        <topology evidence="1">Single-pass membrane protein</topology>
    </subcellularLocation>
</comment>
<evidence type="ECO:0000256" key="18">
    <source>
        <dbReference type="SAM" id="MobiDB-lite"/>
    </source>
</evidence>
<keyword evidence="5 19" id="KW-0812">Transmembrane</keyword>
<evidence type="ECO:0000256" key="10">
    <source>
        <dbReference type="ARBA" id="ARBA00022840"/>
    </source>
</evidence>
<keyword evidence="11 19" id="KW-1133">Transmembrane helix</keyword>
<evidence type="ECO:0000256" key="8">
    <source>
        <dbReference type="ARBA" id="ARBA00022741"/>
    </source>
</evidence>
<dbReference type="FunFam" id="3.30.430.20:FF:000003">
    <property type="entry name" value="Cysteine-rich RLK (RECEPTOR-like protein kinase) 10"/>
    <property type="match status" value="1"/>
</dbReference>
<dbReference type="InterPro" id="IPR011009">
    <property type="entry name" value="Kinase-like_dom_sf"/>
</dbReference>
<feature type="domain" description="Gnk2-homologous" evidence="22">
    <location>
        <begin position="29"/>
        <end position="134"/>
    </location>
</feature>
<evidence type="ECO:0000313" key="24">
    <source>
        <dbReference type="EnsemblPlants" id="KRG91205"/>
    </source>
</evidence>
<dbReference type="EMBL" id="CM000853">
    <property type="protein sequence ID" value="KRG91205.1"/>
    <property type="molecule type" value="Genomic_DNA"/>
</dbReference>
<dbReference type="InterPro" id="IPR002902">
    <property type="entry name" value="GNK2"/>
</dbReference>
<dbReference type="SMART" id="SM00220">
    <property type="entry name" value="S_TKc"/>
    <property type="match status" value="1"/>
</dbReference>
<keyword evidence="6 20" id="KW-0732">Signal</keyword>
<keyword evidence="2" id="KW-0723">Serine/threonine-protein kinase</keyword>
<reference evidence="23" key="3">
    <citation type="submission" date="2018-07" db="EMBL/GenBank/DDBJ databases">
        <title>WGS assembly of Glycine max.</title>
        <authorList>
            <person name="Schmutz J."/>
            <person name="Cannon S."/>
            <person name="Schlueter J."/>
            <person name="Ma J."/>
            <person name="Mitros T."/>
            <person name="Nelson W."/>
            <person name="Hyten D."/>
            <person name="Song Q."/>
            <person name="Thelen J."/>
            <person name="Cheng J."/>
            <person name="Xu D."/>
            <person name="Hellsten U."/>
            <person name="May G."/>
            <person name="Yu Y."/>
            <person name="Sakurai T."/>
            <person name="Umezawa T."/>
            <person name="Bhattacharyya M."/>
            <person name="Sandhu D."/>
            <person name="Valliyodan B."/>
            <person name="Lindquist E."/>
            <person name="Peto M."/>
            <person name="Grant D."/>
            <person name="Shu S."/>
            <person name="Goodstein D."/>
            <person name="Barry K."/>
            <person name="Futrell-Griggs M."/>
            <person name="Abernathy B."/>
            <person name="Du J."/>
            <person name="Tian Z."/>
            <person name="Zhu L."/>
            <person name="Gill N."/>
            <person name="Joshi T."/>
            <person name="Libault M."/>
            <person name="Sethuraman A."/>
            <person name="Zhang X."/>
            <person name="Shinozaki K."/>
            <person name="Nguyen H."/>
            <person name="Wing R."/>
            <person name="Cregan P."/>
            <person name="Specht J."/>
            <person name="Grimwood J."/>
            <person name="Rokhsar D."/>
            <person name="Stacey G."/>
            <person name="Shoemaker R."/>
            <person name="Jackson S."/>
        </authorList>
    </citation>
    <scope>NUCLEOTIDE SEQUENCE</scope>
    <source>
        <tissue evidence="23">Callus</tissue>
    </source>
</reference>
<organism evidence="23">
    <name type="scientific">Glycine max</name>
    <name type="common">Soybean</name>
    <name type="synonym">Glycine hispida</name>
    <dbReference type="NCBI Taxonomy" id="3847"/>
    <lineage>
        <taxon>Eukaryota</taxon>
        <taxon>Viridiplantae</taxon>
        <taxon>Streptophyta</taxon>
        <taxon>Embryophyta</taxon>
        <taxon>Tracheophyta</taxon>
        <taxon>Spermatophyta</taxon>
        <taxon>Magnoliopsida</taxon>
        <taxon>eudicotyledons</taxon>
        <taxon>Gunneridae</taxon>
        <taxon>Pentapetalae</taxon>
        <taxon>rosids</taxon>
        <taxon>fabids</taxon>
        <taxon>Fabales</taxon>
        <taxon>Fabaceae</taxon>
        <taxon>Papilionoideae</taxon>
        <taxon>50 kb inversion clade</taxon>
        <taxon>NPAAA clade</taxon>
        <taxon>indigoferoid/millettioid clade</taxon>
        <taxon>Phaseoleae</taxon>
        <taxon>Glycine</taxon>
        <taxon>Glycine subgen. Soja</taxon>
    </lineage>
</organism>
<dbReference type="FunFam" id="3.30.200.20:FF:000142">
    <property type="entry name" value="Cysteine-rich receptor-like protein kinase 10"/>
    <property type="match status" value="1"/>
</dbReference>
<evidence type="ECO:0000256" key="9">
    <source>
        <dbReference type="ARBA" id="ARBA00022777"/>
    </source>
</evidence>
<dbReference type="PROSITE" id="PS51473">
    <property type="entry name" value="GNK2"/>
    <property type="match status" value="2"/>
</dbReference>
<dbReference type="EnsemblPlants" id="KRG91205">
    <property type="protein sequence ID" value="KRG91205"/>
    <property type="gene ID" value="GLYMA_20G139700"/>
</dbReference>
<protein>
    <recommendedName>
        <fullName evidence="26">Cysteine-rich receptor-like protein kinase 10</fullName>
    </recommendedName>
</protein>
<comment type="catalytic activity">
    <reaction evidence="15">
        <text>L-seryl-[protein] + ATP = O-phospho-L-seryl-[protein] + ADP + H(+)</text>
        <dbReference type="Rhea" id="RHEA:17989"/>
        <dbReference type="Rhea" id="RHEA-COMP:9863"/>
        <dbReference type="Rhea" id="RHEA-COMP:11604"/>
        <dbReference type="ChEBI" id="CHEBI:15378"/>
        <dbReference type="ChEBI" id="CHEBI:29999"/>
        <dbReference type="ChEBI" id="CHEBI:30616"/>
        <dbReference type="ChEBI" id="CHEBI:83421"/>
        <dbReference type="ChEBI" id="CHEBI:456216"/>
    </reaction>
</comment>
<dbReference type="InterPro" id="IPR008271">
    <property type="entry name" value="Ser/Thr_kinase_AS"/>
</dbReference>
<keyword evidence="12 19" id="KW-0472">Membrane</keyword>
<keyword evidence="10 17" id="KW-0067">ATP-binding</keyword>
<evidence type="ECO:0000256" key="14">
    <source>
        <dbReference type="ARBA" id="ARBA00023180"/>
    </source>
</evidence>
<dbReference type="FunFam" id="3.30.430.20:FF:000002">
    <property type="entry name" value="Cysteine-rich receptor-like protein kinase 10"/>
    <property type="match status" value="1"/>
</dbReference>
<keyword evidence="8 17" id="KW-0547">Nucleotide-binding</keyword>
<evidence type="ECO:0000256" key="1">
    <source>
        <dbReference type="ARBA" id="ARBA00004167"/>
    </source>
</evidence>
<dbReference type="Gene3D" id="3.30.200.20">
    <property type="entry name" value="Phosphorylase Kinase, domain 1"/>
    <property type="match status" value="1"/>
</dbReference>
<evidence type="ECO:0000256" key="2">
    <source>
        <dbReference type="ARBA" id="ARBA00022527"/>
    </source>
</evidence>
<evidence type="ECO:0000256" key="17">
    <source>
        <dbReference type="PROSITE-ProRule" id="PRU10141"/>
    </source>
</evidence>
<dbReference type="Gene3D" id="1.10.510.10">
    <property type="entry name" value="Transferase(Phosphotransferase) domain 1"/>
    <property type="match status" value="1"/>
</dbReference>
<dbReference type="PANTHER" id="PTHR27002:SF729">
    <property type="entry name" value="CYSTEINE-RICH RECEPTOR-KINASE-LIKE PROTEIN"/>
    <property type="match status" value="1"/>
</dbReference>
<feature type="transmembrane region" description="Helical" evidence="19">
    <location>
        <begin position="267"/>
        <end position="292"/>
    </location>
</feature>
<dbReference type="GO" id="GO:0006979">
    <property type="term" value="P:response to oxidative stress"/>
    <property type="evidence" value="ECO:0007669"/>
    <property type="project" value="UniProtKB-ARBA"/>
</dbReference>
<comment type="catalytic activity">
    <reaction evidence="16">
        <text>L-threonyl-[protein] + ATP = O-phospho-L-threonyl-[protein] + ADP + H(+)</text>
        <dbReference type="Rhea" id="RHEA:46608"/>
        <dbReference type="Rhea" id="RHEA-COMP:11060"/>
        <dbReference type="Rhea" id="RHEA-COMP:11605"/>
        <dbReference type="ChEBI" id="CHEBI:15378"/>
        <dbReference type="ChEBI" id="CHEBI:30013"/>
        <dbReference type="ChEBI" id="CHEBI:30616"/>
        <dbReference type="ChEBI" id="CHEBI:61977"/>
        <dbReference type="ChEBI" id="CHEBI:456216"/>
    </reaction>
</comment>
<dbReference type="RefSeq" id="XP_025983321.1">
    <property type="nucleotide sequence ID" value="XM_026127536.2"/>
</dbReference>
<evidence type="ECO:0000313" key="25">
    <source>
        <dbReference type="Proteomes" id="UP000008827"/>
    </source>
</evidence>
<reference evidence="23 24" key="1">
    <citation type="journal article" date="2010" name="Nature">
        <title>Genome sequence of the palaeopolyploid soybean.</title>
        <authorList>
            <person name="Schmutz J."/>
            <person name="Cannon S.B."/>
            <person name="Schlueter J."/>
            <person name="Ma J."/>
            <person name="Mitros T."/>
            <person name="Nelson W."/>
            <person name="Hyten D.L."/>
            <person name="Song Q."/>
            <person name="Thelen J.J."/>
            <person name="Cheng J."/>
            <person name="Xu D."/>
            <person name="Hellsten U."/>
            <person name="May G.D."/>
            <person name="Yu Y."/>
            <person name="Sakurai T."/>
            <person name="Umezawa T."/>
            <person name="Bhattacharyya M.K."/>
            <person name="Sandhu D."/>
            <person name="Valliyodan B."/>
            <person name="Lindquist E."/>
            <person name="Peto M."/>
            <person name="Grant D."/>
            <person name="Shu S."/>
            <person name="Goodstein D."/>
            <person name="Barry K."/>
            <person name="Futrell-Griggs M."/>
            <person name="Abernathy B."/>
            <person name="Du J."/>
            <person name="Tian Z."/>
            <person name="Zhu L."/>
            <person name="Gill N."/>
            <person name="Joshi T."/>
            <person name="Libault M."/>
            <person name="Sethuraman A."/>
            <person name="Zhang X.-C."/>
            <person name="Shinozaki K."/>
            <person name="Nguyen H.T."/>
            <person name="Wing R.A."/>
            <person name="Cregan P."/>
            <person name="Specht J."/>
            <person name="Grimwood J."/>
            <person name="Rokhsar D."/>
            <person name="Stacey G."/>
            <person name="Shoemaker R.C."/>
            <person name="Jackson S.A."/>
        </authorList>
    </citation>
    <scope>NUCLEOTIDE SEQUENCE [LARGE SCALE GENOMIC DNA]</scope>
    <source>
        <strain evidence="24">cv. Williams 82</strain>
        <tissue evidence="23">Callus</tissue>
    </source>
</reference>
<dbReference type="GeneID" id="547727"/>
<dbReference type="PROSITE" id="PS00108">
    <property type="entry name" value="PROTEIN_KINASE_ST"/>
    <property type="match status" value="1"/>
</dbReference>
<dbReference type="AlphaFoldDB" id="A0A0R0ECE5"/>
<evidence type="ECO:0000256" key="4">
    <source>
        <dbReference type="ARBA" id="ARBA00022679"/>
    </source>
</evidence>
<dbReference type="Proteomes" id="UP000008827">
    <property type="component" value="Chromosome 20"/>
</dbReference>
<dbReference type="InterPro" id="IPR000719">
    <property type="entry name" value="Prot_kinase_dom"/>
</dbReference>
<evidence type="ECO:0000256" key="16">
    <source>
        <dbReference type="ARBA" id="ARBA00047951"/>
    </source>
</evidence>
<dbReference type="GO" id="GO:0005886">
    <property type="term" value="C:plasma membrane"/>
    <property type="evidence" value="ECO:0000318"/>
    <property type="project" value="GO_Central"/>
</dbReference>
<feature type="signal peptide" evidence="20">
    <location>
        <begin position="1"/>
        <end position="26"/>
    </location>
</feature>
<feature type="chain" id="PRO_5014520741" description="Cysteine-rich receptor-like protein kinase 10" evidence="20">
    <location>
        <begin position="27"/>
        <end position="676"/>
    </location>
</feature>
<evidence type="ECO:0000313" key="23">
    <source>
        <dbReference type="EMBL" id="KRG91205.1"/>
    </source>
</evidence>
<dbReference type="GO" id="GO:0042742">
    <property type="term" value="P:defense response to bacterium"/>
    <property type="evidence" value="ECO:0000318"/>
    <property type="project" value="GO_Central"/>
</dbReference>
<evidence type="ECO:0008006" key="26">
    <source>
        <dbReference type="Google" id="ProtNLM"/>
    </source>
</evidence>
<keyword evidence="3" id="KW-0597">Phosphoprotein</keyword>
<name>A0A0R0ECE5_SOYBN</name>
<proteinExistence type="predicted"/>
<dbReference type="PANTHER" id="PTHR27002">
    <property type="entry name" value="RECEPTOR-LIKE SERINE/THREONINE-PROTEIN KINASE SD1-8"/>
    <property type="match status" value="1"/>
</dbReference>
<feature type="region of interest" description="Disordered" evidence="18">
    <location>
        <begin position="630"/>
        <end position="656"/>
    </location>
</feature>
<keyword evidence="14" id="KW-0325">Glycoprotein</keyword>
<evidence type="ECO:0000256" key="7">
    <source>
        <dbReference type="ARBA" id="ARBA00022737"/>
    </source>
</evidence>
<evidence type="ECO:0000256" key="19">
    <source>
        <dbReference type="SAM" id="Phobius"/>
    </source>
</evidence>
<feature type="binding site" evidence="17">
    <location>
        <position position="374"/>
    </location>
    <ligand>
        <name>ATP</name>
        <dbReference type="ChEBI" id="CHEBI:30616"/>
    </ligand>
</feature>
<dbReference type="CDD" id="cd23509">
    <property type="entry name" value="Gnk2-like"/>
    <property type="match status" value="2"/>
</dbReference>
<evidence type="ECO:0000256" key="12">
    <source>
        <dbReference type="ARBA" id="ARBA00023136"/>
    </source>
</evidence>
<keyword evidence="9" id="KW-0418">Kinase</keyword>
<dbReference type="SUPFAM" id="SSF56112">
    <property type="entry name" value="Protein kinase-like (PK-like)"/>
    <property type="match status" value="1"/>
</dbReference>
<keyword evidence="13" id="KW-0675">Receptor</keyword>
<dbReference type="FunFam" id="1.10.510.10:FF:000129">
    <property type="entry name" value="cysteine-rich receptor-like protein kinase 10"/>
    <property type="match status" value="1"/>
</dbReference>
<dbReference type="Gramene" id="KRG91205">
    <property type="protein sequence ID" value="KRG91205"/>
    <property type="gene ID" value="GLYMA_20G139700"/>
</dbReference>
<keyword evidence="4" id="KW-0808">Transferase</keyword>
<evidence type="ECO:0000256" key="15">
    <source>
        <dbReference type="ARBA" id="ARBA00047558"/>
    </source>
</evidence>
<dbReference type="PROSITE" id="PS50011">
    <property type="entry name" value="PROTEIN_KINASE_DOM"/>
    <property type="match status" value="1"/>
</dbReference>
<dbReference type="CDD" id="cd14066">
    <property type="entry name" value="STKc_IRAK"/>
    <property type="match status" value="1"/>
</dbReference>
<evidence type="ECO:0000259" key="22">
    <source>
        <dbReference type="PROSITE" id="PS51473"/>
    </source>
</evidence>
<dbReference type="OrthoDB" id="688481at2759"/>
<evidence type="ECO:0000259" key="21">
    <source>
        <dbReference type="PROSITE" id="PS50011"/>
    </source>
</evidence>
<feature type="domain" description="Protein kinase" evidence="21">
    <location>
        <begin position="346"/>
        <end position="621"/>
    </location>
</feature>